<evidence type="ECO:0000256" key="1">
    <source>
        <dbReference type="SAM" id="MobiDB-lite"/>
    </source>
</evidence>
<evidence type="ECO:0000313" key="4">
    <source>
        <dbReference type="Proteomes" id="UP000217343"/>
    </source>
</evidence>
<sequence>MTLSRRSVIQGAAAAGSLWAMGCATTGTSGAAAPSTQGQGAQSSAPAAPLRILILGGTAFLGPALVEFARSRGHTVTLFNRGKTNPGLFPDVEKLAGDRDPNKGQGLKALEGRQWDAVVDTSGYVPRVVRASAELLAPHVKHYTFVSSISVYKELSRQGLDETAAVATVDDATTEEVDKHYGALKALCEQAAEAAMPGRVLNVRPGLIVGPDDPSDRFTYWPLRVARGGEVLAPGDGKDPIQFIDARDLAAFIIRSVERNTTGIFNATGPGQDLLMRDFLEANKTTLGSDARFTWVDTDFLTKHKVEAWGDIPAWVPRTGEEGGIGKVSIAKALAAGITFRPATETIRETLAWFKTLPPERQAKPRSGLSAEREKEVLAAWHQERGTANAG</sequence>
<dbReference type="InterPro" id="IPR050177">
    <property type="entry name" value="Lipid_A_modif_metabolic_enz"/>
</dbReference>
<evidence type="ECO:0000313" key="3">
    <source>
        <dbReference type="EMBL" id="ATB44964.1"/>
    </source>
</evidence>
<keyword evidence="4" id="KW-1185">Reference proteome</keyword>
<dbReference type="PROSITE" id="PS51318">
    <property type="entry name" value="TAT"/>
    <property type="match status" value="1"/>
</dbReference>
<name>A0A250JM57_9BACT</name>
<dbReference type="CDD" id="cd05265">
    <property type="entry name" value="SDR_a1"/>
    <property type="match status" value="1"/>
</dbReference>
<dbReference type="AlphaFoldDB" id="A0A250JM57"/>
<dbReference type="OrthoDB" id="7941246at2"/>
<dbReference type="PANTHER" id="PTHR43245:SF13">
    <property type="entry name" value="UDP-D-APIOSE_UDP-D-XYLOSE SYNTHASE 2"/>
    <property type="match status" value="1"/>
</dbReference>
<feature type="domain" description="NAD-dependent epimerase/dehydratase" evidence="2">
    <location>
        <begin position="52"/>
        <end position="264"/>
    </location>
</feature>
<dbReference type="EMBL" id="CP022203">
    <property type="protein sequence ID" value="ATB44964.1"/>
    <property type="molecule type" value="Genomic_DNA"/>
</dbReference>
<dbReference type="Pfam" id="PF01370">
    <property type="entry name" value="Epimerase"/>
    <property type="match status" value="1"/>
</dbReference>
<accession>A0A250JM57</accession>
<evidence type="ECO:0000259" key="2">
    <source>
        <dbReference type="Pfam" id="PF01370"/>
    </source>
</evidence>
<dbReference type="InterPro" id="IPR001509">
    <property type="entry name" value="Epimerase_deHydtase"/>
</dbReference>
<gene>
    <name evidence="3" type="ORF">MYMAC_000547</name>
</gene>
<feature type="compositionally biased region" description="Basic and acidic residues" evidence="1">
    <location>
        <begin position="371"/>
        <end position="385"/>
    </location>
</feature>
<dbReference type="PROSITE" id="PS51257">
    <property type="entry name" value="PROKAR_LIPOPROTEIN"/>
    <property type="match status" value="1"/>
</dbReference>
<reference evidence="3 4" key="1">
    <citation type="submission" date="2017-06" db="EMBL/GenBank/DDBJ databases">
        <title>Sequencing and comparative analysis of myxobacterial genomes.</title>
        <authorList>
            <person name="Rupp O."/>
            <person name="Goesmann A."/>
            <person name="Sogaard-Andersen L."/>
        </authorList>
    </citation>
    <scope>NUCLEOTIDE SEQUENCE [LARGE SCALE GENOMIC DNA]</scope>
    <source>
        <strain evidence="3 4">DSM 14697</strain>
    </source>
</reference>
<dbReference type="InterPro" id="IPR006311">
    <property type="entry name" value="TAT_signal"/>
</dbReference>
<dbReference type="PANTHER" id="PTHR43245">
    <property type="entry name" value="BIFUNCTIONAL POLYMYXIN RESISTANCE PROTEIN ARNA"/>
    <property type="match status" value="1"/>
</dbReference>
<protein>
    <submittedName>
        <fullName evidence="3">Epimerase</fullName>
    </submittedName>
</protein>
<dbReference type="Gene3D" id="3.40.50.720">
    <property type="entry name" value="NAD(P)-binding Rossmann-like Domain"/>
    <property type="match status" value="1"/>
</dbReference>
<organism evidence="3 4">
    <name type="scientific">Corallococcus macrosporus DSM 14697</name>
    <dbReference type="NCBI Taxonomy" id="1189310"/>
    <lineage>
        <taxon>Bacteria</taxon>
        <taxon>Pseudomonadati</taxon>
        <taxon>Myxococcota</taxon>
        <taxon>Myxococcia</taxon>
        <taxon>Myxococcales</taxon>
        <taxon>Cystobacterineae</taxon>
        <taxon>Myxococcaceae</taxon>
        <taxon>Corallococcus</taxon>
    </lineage>
</organism>
<dbReference type="KEGG" id="mmas:MYMAC_000547"/>
<dbReference type="SUPFAM" id="SSF51735">
    <property type="entry name" value="NAD(P)-binding Rossmann-fold domains"/>
    <property type="match status" value="1"/>
</dbReference>
<dbReference type="RefSeq" id="WP_095956927.1">
    <property type="nucleotide sequence ID" value="NZ_CP022203.1"/>
</dbReference>
<proteinExistence type="predicted"/>
<dbReference type="Proteomes" id="UP000217343">
    <property type="component" value="Chromosome"/>
</dbReference>
<feature type="region of interest" description="Disordered" evidence="1">
    <location>
        <begin position="361"/>
        <end position="391"/>
    </location>
</feature>
<dbReference type="InterPro" id="IPR036291">
    <property type="entry name" value="NAD(P)-bd_dom_sf"/>
</dbReference>